<dbReference type="PANTHER" id="PTHR10974">
    <property type="entry name" value="FI08016P-RELATED"/>
    <property type="match status" value="1"/>
</dbReference>
<dbReference type="InterPro" id="IPR017850">
    <property type="entry name" value="Alkaline_phosphatase_core_sf"/>
</dbReference>
<evidence type="ECO:0000313" key="1">
    <source>
        <dbReference type="EMBL" id="PVD18430.1"/>
    </source>
</evidence>
<dbReference type="SUPFAM" id="SSF53649">
    <property type="entry name" value="Alkaline phosphatase-like"/>
    <property type="match status" value="1"/>
</dbReference>
<reference evidence="1 2" key="1">
    <citation type="submission" date="2018-04" db="EMBL/GenBank/DDBJ databases">
        <title>The genome of golden apple snail Pomacea canaliculata provides insight into stress tolerance and invasive adaptation.</title>
        <authorList>
            <person name="Liu C."/>
            <person name="Liu B."/>
            <person name="Ren Y."/>
            <person name="Zhang Y."/>
            <person name="Wang H."/>
            <person name="Li S."/>
            <person name="Jiang F."/>
            <person name="Yin L."/>
            <person name="Zhang G."/>
            <person name="Qian W."/>
            <person name="Fan W."/>
        </authorList>
    </citation>
    <scope>NUCLEOTIDE SEQUENCE [LARGE SCALE GENOMIC DNA]</scope>
    <source>
        <strain evidence="1">SZHN2017</strain>
        <tissue evidence="1">Muscle</tissue>
    </source>
</reference>
<organism evidence="1 2">
    <name type="scientific">Pomacea canaliculata</name>
    <name type="common">Golden apple snail</name>
    <dbReference type="NCBI Taxonomy" id="400727"/>
    <lineage>
        <taxon>Eukaryota</taxon>
        <taxon>Metazoa</taxon>
        <taxon>Spiralia</taxon>
        <taxon>Lophotrochozoa</taxon>
        <taxon>Mollusca</taxon>
        <taxon>Gastropoda</taxon>
        <taxon>Caenogastropoda</taxon>
        <taxon>Architaenioglossa</taxon>
        <taxon>Ampullarioidea</taxon>
        <taxon>Ampullariidae</taxon>
        <taxon>Pomacea</taxon>
    </lineage>
</organism>
<dbReference type="STRING" id="400727.A0A2T7NB78"/>
<dbReference type="OrthoDB" id="413313at2759"/>
<dbReference type="CDD" id="cd16021">
    <property type="entry name" value="ALP_like"/>
    <property type="match status" value="1"/>
</dbReference>
<protein>
    <submittedName>
        <fullName evidence="1">Uncharacterized protein</fullName>
    </submittedName>
</protein>
<evidence type="ECO:0000313" key="2">
    <source>
        <dbReference type="Proteomes" id="UP000245119"/>
    </source>
</evidence>
<dbReference type="PANTHER" id="PTHR10974:SF73">
    <property type="entry name" value="FI21235P1"/>
    <property type="match status" value="1"/>
</dbReference>
<dbReference type="EMBL" id="PZQS01000014">
    <property type="protein sequence ID" value="PVD18430.1"/>
    <property type="molecule type" value="Genomic_DNA"/>
</dbReference>
<dbReference type="AlphaFoldDB" id="A0A2T7NB78"/>
<dbReference type="GO" id="GO:0005615">
    <property type="term" value="C:extracellular space"/>
    <property type="evidence" value="ECO:0007669"/>
    <property type="project" value="TreeGrafter"/>
</dbReference>
<dbReference type="InterPro" id="IPR004245">
    <property type="entry name" value="DUF229"/>
</dbReference>
<dbReference type="Pfam" id="PF02995">
    <property type="entry name" value="DUF229"/>
    <property type="match status" value="1"/>
</dbReference>
<gene>
    <name evidence="1" type="ORF">C0Q70_20979</name>
</gene>
<comment type="caution">
    <text evidence="1">The sequence shown here is derived from an EMBL/GenBank/DDBJ whole genome shotgun (WGS) entry which is preliminary data.</text>
</comment>
<sequence length="610" mass="69649">MTRVDENTVFLTEGTSVPQKVFTRGLQPLGGRLGVHINGTFRISKRVLRLPGKITCEYIPLEHHGDFSVREGLHVKPMLDGAPLTTDFFRVDCLSSTGKRYLNIHSGVARNKDVLSRLETLGSISSIPVMTPPSTHTSKQESVPLSLSLISKSLPSLNLNVFMFGFDSMSRMSWIRLLPRTRKYFLETLGGLELEGYNIVGDGTTAALLPILTGHHEEELPEARRGMPGAQPVDGHPWVWKEFKRHGYVTAYAEDMANVGTTAHRPLHEAVLQEAEEKIYGIYYPYCLGSTPRHLNFMHWFEELFATYTRHPKFFFGFHSELSHNSNFLVQALDEDLVLFLDRLEKSGHLNSTLLILMADHGARFSYIRATTQGKLEERLPYFALRFPPWVKQLHPQLIRNLEINTRRLTTPFDIHETLMEVLTYSGSGLGDISKRAISLFKEIPKHRSCSHAGVTPHWCACLKFYRAVGVKSAINEINSYTKSNRKTCAMLRLKKITSVARYLPTYEDYVAEDNLRQYEESFTQPRRQNYLDVNQEVYQVSFISQPGNGHFEVTCTLDTTTGNFFVASTDINSRRRKREDDLNELLQASAPLPRTLRVPRHQERPRLNH</sequence>
<proteinExistence type="predicted"/>
<name>A0A2T7NB78_POMCA</name>
<keyword evidence="2" id="KW-1185">Reference proteome</keyword>
<dbReference type="FunFam" id="3.40.720.10:FF:000017">
    <property type="entry name" value="Predicted protein"/>
    <property type="match status" value="1"/>
</dbReference>
<dbReference type="Gene3D" id="3.40.720.10">
    <property type="entry name" value="Alkaline Phosphatase, subunit A"/>
    <property type="match status" value="1"/>
</dbReference>
<accession>A0A2T7NB78</accession>
<dbReference type="Proteomes" id="UP000245119">
    <property type="component" value="Linkage Group LG14"/>
</dbReference>